<proteinExistence type="predicted"/>
<name>A0AC61Z4H5_BACIU</name>
<evidence type="ECO:0000313" key="1">
    <source>
        <dbReference type="EMBL" id="WGE07974.1"/>
    </source>
</evidence>
<gene>
    <name evidence="1" type="ORF">P5658_04045</name>
</gene>
<dbReference type="EMBL" id="CP121756">
    <property type="protein sequence ID" value="WGE07974.1"/>
    <property type="molecule type" value="Genomic_DNA"/>
</dbReference>
<reference evidence="1" key="1">
    <citation type="submission" date="2025-02" db="EMBL/GenBank/DDBJ databases">
        <title>Complete genome sequences of 52 Bacillus and Priestia strains isolated from West-African fermentations and 26 reference strains from the DSMZ collection.</title>
        <authorList>
            <person name="Wiedenbein E.S."/>
            <person name="Canoy T.S."/>
            <person name="Hui Y."/>
            <person name="Parkouda C."/>
            <person name="Dawende C."/>
            <person name="Ametefe E."/>
            <person name="Jespersen L."/>
            <person name="Nielsen D.S."/>
        </authorList>
    </citation>
    <scope>NUCLEOTIDE SEQUENCE</scope>
    <source>
        <strain evidence="1">PRO122</strain>
    </source>
</reference>
<dbReference type="Proteomes" id="UP001217185">
    <property type="component" value="Chromosome"/>
</dbReference>
<evidence type="ECO:0000313" key="2">
    <source>
        <dbReference type="Proteomes" id="UP001217185"/>
    </source>
</evidence>
<accession>A0AC61Z4H5</accession>
<organism evidence="1 2">
    <name type="scientific">Bacillus subtilis</name>
    <dbReference type="NCBI Taxonomy" id="1423"/>
    <lineage>
        <taxon>Bacteria</taxon>
        <taxon>Bacillati</taxon>
        <taxon>Bacillota</taxon>
        <taxon>Bacilli</taxon>
        <taxon>Bacillales</taxon>
        <taxon>Bacillaceae</taxon>
        <taxon>Bacillus</taxon>
    </lineage>
</organism>
<sequence>MKENDVPGIEQYLKIHNQENNIIENISSVEVYGKIPKRTMQIPFIDGSTYSPDFMYVIKDKEGKPTINLVVESKGVKKKQDLRGTEDHKIEAANKLFDMVKESGTNDEYEGQTGLGDLGDTLNRKGISVTYTRQTNNEKILDIVNQLIEKKL</sequence>
<protein>
    <submittedName>
        <fullName evidence="1">Uncharacterized protein</fullName>
    </submittedName>
</protein>